<comment type="caution">
    <text evidence="2">The sequence shown here is derived from an EMBL/GenBank/DDBJ whole genome shotgun (WGS) entry which is preliminary data.</text>
</comment>
<keyword evidence="3" id="KW-1185">Reference proteome</keyword>
<sequence length="231" mass="23884">MLTRAQRTMLLVGALPLLAVLIGSGAVTVSVIRGKLPYNYSASFAPATSGVEVTSDLPTQIEASFDGQVHVTVDGTYAARRPDVRVVTEGGVVKVDTNCPDRHCEVAVTVDVPAAAAVRAKVQSASLNVDAVAAPLTVDVSDGSVDMAQLRSPRVSVDARSGSISLLFDKAPDQVSATSSEGSITVQLPRSTTYAIDAVAAQGSTNLSVPNDASATHKLFLRSSYGSITVQ</sequence>
<feature type="domain" description="DUF4097" evidence="1">
    <location>
        <begin position="118"/>
        <end position="214"/>
    </location>
</feature>
<proteinExistence type="predicted"/>
<evidence type="ECO:0000313" key="3">
    <source>
        <dbReference type="Proteomes" id="UP001500190"/>
    </source>
</evidence>
<dbReference type="InterPro" id="IPR025164">
    <property type="entry name" value="Toastrack_DUF4097"/>
</dbReference>
<dbReference type="EMBL" id="BAAAND010000006">
    <property type="protein sequence ID" value="GAA1583667.1"/>
    <property type="molecule type" value="Genomic_DNA"/>
</dbReference>
<name>A0ABN2DQL9_9ACTN</name>
<protein>
    <recommendedName>
        <fullName evidence="1">DUF4097 domain-containing protein</fullName>
    </recommendedName>
</protein>
<evidence type="ECO:0000259" key="1">
    <source>
        <dbReference type="Pfam" id="PF13349"/>
    </source>
</evidence>
<dbReference type="Gene3D" id="2.160.20.120">
    <property type="match status" value="1"/>
</dbReference>
<dbReference type="Proteomes" id="UP001500190">
    <property type="component" value="Unassembled WGS sequence"/>
</dbReference>
<dbReference type="Pfam" id="PF13349">
    <property type="entry name" value="DUF4097"/>
    <property type="match status" value="1"/>
</dbReference>
<accession>A0ABN2DQL9</accession>
<organism evidence="2 3">
    <name type="scientific">Kribbella karoonensis</name>
    <dbReference type="NCBI Taxonomy" id="324851"/>
    <lineage>
        <taxon>Bacteria</taxon>
        <taxon>Bacillati</taxon>
        <taxon>Actinomycetota</taxon>
        <taxon>Actinomycetes</taxon>
        <taxon>Propionibacteriales</taxon>
        <taxon>Kribbellaceae</taxon>
        <taxon>Kribbella</taxon>
    </lineage>
</organism>
<evidence type="ECO:0000313" key="2">
    <source>
        <dbReference type="EMBL" id="GAA1583667.1"/>
    </source>
</evidence>
<gene>
    <name evidence="2" type="ORF">GCM10009742_30940</name>
</gene>
<reference evidence="2 3" key="1">
    <citation type="journal article" date="2019" name="Int. J. Syst. Evol. Microbiol.">
        <title>The Global Catalogue of Microorganisms (GCM) 10K type strain sequencing project: providing services to taxonomists for standard genome sequencing and annotation.</title>
        <authorList>
            <consortium name="The Broad Institute Genomics Platform"/>
            <consortium name="The Broad Institute Genome Sequencing Center for Infectious Disease"/>
            <person name="Wu L."/>
            <person name="Ma J."/>
        </authorList>
    </citation>
    <scope>NUCLEOTIDE SEQUENCE [LARGE SCALE GENOMIC DNA]</scope>
    <source>
        <strain evidence="2 3">JCM 14304</strain>
    </source>
</reference>